<sequence length="555" mass="60456">MAEEAELELESESDTNASAIGTRIVKKNISIKLKQPAKATRGRPRKGSKVTRSTAKKEEIVEKPETGDQAGNDAIIDAPIFKQPAREPVHQSQPLQWNHKVNLIGEKVVDPLVHCCEKCLLPILIYGRMIPCKHVFCFDCAKQTEKTCPRCEDPVQRIEQSALGTVFICTYESTKHGRAGCRRTYLSQRDLQAHVLHRHIRPAELSAKMSGESSRDSHGGSESSHRSSQSLDQYASSSSKQKHMSSLEHYSTSSGRHVEGSHSMSSRSGGDDTLYREDRVSRVMSQIPAHTQPLSSQHNNVMSVSQAMIPHSQPPSQLQSMGMPPQQLPVSSHDGYQMSSIPAMSGGRTNLITVQLQDDTDFRRRESYMAPQTGVMPPVSFSTSIPPPGLPPPQFASSTMAPSMHQGPPPVSYTTPQVNQGVPSPFSSPTVGQSSLVSGMPNSSVSHPPPGPVPPPRVNVPPPVSLHGLQAGPPRMNMPPGPGPAPQTHLPTGQPRYPNPHGHFDENQQNSPFGPGQNPRAPWTGPPQRPPPPRPGNAPMHPPPQRPQSDYGQFY</sequence>
<evidence type="ECO:0000256" key="2">
    <source>
        <dbReference type="ARBA" id="ARBA00004123"/>
    </source>
</evidence>
<dbReference type="AlphaFoldDB" id="A0A210Q170"/>
<reference evidence="17 18" key="1">
    <citation type="journal article" date="2017" name="Nat. Ecol. Evol.">
        <title>Scallop genome provides insights into evolution of bilaterian karyotype and development.</title>
        <authorList>
            <person name="Wang S."/>
            <person name="Zhang J."/>
            <person name="Jiao W."/>
            <person name="Li J."/>
            <person name="Xun X."/>
            <person name="Sun Y."/>
            <person name="Guo X."/>
            <person name="Huan P."/>
            <person name="Dong B."/>
            <person name="Zhang L."/>
            <person name="Hu X."/>
            <person name="Sun X."/>
            <person name="Wang J."/>
            <person name="Zhao C."/>
            <person name="Wang Y."/>
            <person name="Wang D."/>
            <person name="Huang X."/>
            <person name="Wang R."/>
            <person name="Lv J."/>
            <person name="Li Y."/>
            <person name="Zhang Z."/>
            <person name="Liu B."/>
            <person name="Lu W."/>
            <person name="Hui Y."/>
            <person name="Liang J."/>
            <person name="Zhou Z."/>
            <person name="Hou R."/>
            <person name="Li X."/>
            <person name="Liu Y."/>
            <person name="Li H."/>
            <person name="Ning X."/>
            <person name="Lin Y."/>
            <person name="Zhao L."/>
            <person name="Xing Q."/>
            <person name="Dou J."/>
            <person name="Li Y."/>
            <person name="Mao J."/>
            <person name="Guo H."/>
            <person name="Dou H."/>
            <person name="Li T."/>
            <person name="Mu C."/>
            <person name="Jiang W."/>
            <person name="Fu Q."/>
            <person name="Fu X."/>
            <person name="Miao Y."/>
            <person name="Liu J."/>
            <person name="Yu Q."/>
            <person name="Li R."/>
            <person name="Liao H."/>
            <person name="Li X."/>
            <person name="Kong Y."/>
            <person name="Jiang Z."/>
            <person name="Chourrout D."/>
            <person name="Li R."/>
            <person name="Bao Z."/>
        </authorList>
    </citation>
    <scope>NUCLEOTIDE SEQUENCE [LARGE SCALE GENOMIC DNA]</scope>
    <source>
        <strain evidence="17 18">PY_sf001</strain>
    </source>
</reference>
<keyword evidence="7" id="KW-0479">Metal-binding</keyword>
<feature type="compositionally biased region" description="Acidic residues" evidence="15">
    <location>
        <begin position="1"/>
        <end position="13"/>
    </location>
</feature>
<feature type="compositionally biased region" description="Polar residues" evidence="15">
    <location>
        <begin position="412"/>
        <end position="437"/>
    </location>
</feature>
<comment type="caution">
    <text evidence="17">The sequence shown here is derived from an EMBL/GenBank/DDBJ whole genome shotgun (WGS) entry which is preliminary data.</text>
</comment>
<comment type="similarity">
    <text evidence="12">Belongs to the Hakai family.</text>
</comment>
<keyword evidence="18" id="KW-1185">Reference proteome</keyword>
<dbReference type="InterPro" id="IPR001841">
    <property type="entry name" value="Znf_RING"/>
</dbReference>
<evidence type="ECO:0000259" key="16">
    <source>
        <dbReference type="PROSITE" id="PS50089"/>
    </source>
</evidence>
<dbReference type="GO" id="GO:0030155">
    <property type="term" value="P:regulation of cell adhesion"/>
    <property type="evidence" value="ECO:0007669"/>
    <property type="project" value="TreeGrafter"/>
</dbReference>
<evidence type="ECO:0000256" key="12">
    <source>
        <dbReference type="ARBA" id="ARBA00038499"/>
    </source>
</evidence>
<dbReference type="Proteomes" id="UP000242188">
    <property type="component" value="Unassembled WGS sequence"/>
</dbReference>
<dbReference type="Pfam" id="PF18408">
    <property type="entry name" value="zf_Hakai"/>
    <property type="match status" value="1"/>
</dbReference>
<evidence type="ECO:0000256" key="9">
    <source>
        <dbReference type="ARBA" id="ARBA00022786"/>
    </source>
</evidence>
<comment type="subcellular location">
    <subcellularLocation>
        <location evidence="2">Nucleus</location>
    </subcellularLocation>
</comment>
<accession>A0A210Q170</accession>
<dbReference type="Gene3D" id="6.10.140.2210">
    <property type="match status" value="1"/>
</dbReference>
<feature type="domain" description="RING-type" evidence="16">
    <location>
        <begin position="116"/>
        <end position="152"/>
    </location>
</feature>
<keyword evidence="10" id="KW-0862">Zinc</keyword>
<feature type="compositionally biased region" description="Basic and acidic residues" evidence="15">
    <location>
        <begin position="55"/>
        <end position="66"/>
    </location>
</feature>
<evidence type="ECO:0000256" key="14">
    <source>
        <dbReference type="PROSITE-ProRule" id="PRU00175"/>
    </source>
</evidence>
<feature type="region of interest" description="Disordered" evidence="15">
    <location>
        <begin position="35"/>
        <end position="72"/>
    </location>
</feature>
<evidence type="ECO:0000256" key="8">
    <source>
        <dbReference type="ARBA" id="ARBA00022771"/>
    </source>
</evidence>
<evidence type="ECO:0000256" key="4">
    <source>
        <dbReference type="ARBA" id="ARBA00012483"/>
    </source>
</evidence>
<feature type="compositionally biased region" description="Pro residues" evidence="15">
    <location>
        <begin position="524"/>
        <end position="546"/>
    </location>
</feature>
<dbReference type="EMBL" id="NEDP02005265">
    <property type="protein sequence ID" value="OWF42504.1"/>
    <property type="molecule type" value="Genomic_DNA"/>
</dbReference>
<dbReference type="GO" id="GO:0061630">
    <property type="term" value="F:ubiquitin protein ligase activity"/>
    <property type="evidence" value="ECO:0007669"/>
    <property type="project" value="UniProtKB-EC"/>
</dbReference>
<evidence type="ECO:0000256" key="15">
    <source>
        <dbReference type="SAM" id="MobiDB-lite"/>
    </source>
</evidence>
<feature type="region of interest" description="Disordered" evidence="15">
    <location>
        <begin position="386"/>
        <end position="555"/>
    </location>
</feature>
<keyword evidence="8 14" id="KW-0863">Zinc-finger</keyword>
<dbReference type="OrthoDB" id="547746at2759"/>
<dbReference type="SUPFAM" id="SSF57850">
    <property type="entry name" value="RING/U-box"/>
    <property type="match status" value="1"/>
</dbReference>
<feature type="compositionally biased region" description="Pro residues" evidence="15">
    <location>
        <begin position="476"/>
        <end position="485"/>
    </location>
</feature>
<evidence type="ECO:0000256" key="7">
    <source>
        <dbReference type="ARBA" id="ARBA00022723"/>
    </source>
</evidence>
<dbReference type="InterPro" id="IPR013083">
    <property type="entry name" value="Znf_RING/FYVE/PHD"/>
</dbReference>
<dbReference type="Gene3D" id="3.30.40.10">
    <property type="entry name" value="Zinc/RING finger domain, C3HC4 (zinc finger)"/>
    <property type="match status" value="1"/>
</dbReference>
<dbReference type="STRING" id="6573.A0A210Q170"/>
<dbReference type="InterPro" id="IPR040380">
    <property type="entry name" value="HAKAI-like_RING-HC"/>
</dbReference>
<comment type="pathway">
    <text evidence="3">Protein modification; protein ubiquitination.</text>
</comment>
<dbReference type="GO" id="GO:0005634">
    <property type="term" value="C:nucleus"/>
    <property type="evidence" value="ECO:0007669"/>
    <property type="project" value="UniProtKB-SubCell"/>
</dbReference>
<feature type="region of interest" description="Disordered" evidence="15">
    <location>
        <begin position="310"/>
        <end position="332"/>
    </location>
</feature>
<feature type="compositionally biased region" description="Basic and acidic residues" evidence="15">
    <location>
        <begin position="213"/>
        <end position="225"/>
    </location>
</feature>
<evidence type="ECO:0000313" key="17">
    <source>
        <dbReference type="EMBL" id="OWF42504.1"/>
    </source>
</evidence>
<feature type="compositionally biased region" description="Pro residues" evidence="15">
    <location>
        <begin position="447"/>
        <end position="464"/>
    </location>
</feature>
<dbReference type="GO" id="GO:0016567">
    <property type="term" value="P:protein ubiquitination"/>
    <property type="evidence" value="ECO:0007669"/>
    <property type="project" value="UniProtKB-UniPathway"/>
</dbReference>
<evidence type="ECO:0000313" key="18">
    <source>
        <dbReference type="Proteomes" id="UP000242188"/>
    </source>
</evidence>
<feature type="compositionally biased region" description="Basic residues" evidence="15">
    <location>
        <begin position="40"/>
        <end position="49"/>
    </location>
</feature>
<dbReference type="UniPathway" id="UPA00143"/>
<evidence type="ECO:0000256" key="11">
    <source>
        <dbReference type="ARBA" id="ARBA00023242"/>
    </source>
</evidence>
<evidence type="ECO:0000256" key="5">
    <source>
        <dbReference type="ARBA" id="ARBA00022473"/>
    </source>
</evidence>
<dbReference type="PANTHER" id="PTHR13480">
    <property type="entry name" value="E3 UBIQUITIN-PROTEIN LIGASE HAKAI-RELATED"/>
    <property type="match status" value="1"/>
</dbReference>
<evidence type="ECO:0000256" key="1">
    <source>
        <dbReference type="ARBA" id="ARBA00000900"/>
    </source>
</evidence>
<evidence type="ECO:0000256" key="6">
    <source>
        <dbReference type="ARBA" id="ARBA00022679"/>
    </source>
</evidence>
<dbReference type="InterPro" id="IPR041042">
    <property type="entry name" value="Znf_Hakai"/>
</dbReference>
<dbReference type="EC" id="2.3.2.27" evidence="4"/>
<dbReference type="GO" id="GO:0008270">
    <property type="term" value="F:zinc ion binding"/>
    <property type="evidence" value="ECO:0007669"/>
    <property type="project" value="UniProtKB-KW"/>
</dbReference>
<keyword evidence="11" id="KW-0539">Nucleus</keyword>
<proteinExistence type="inferred from homology"/>
<comment type="catalytic activity">
    <reaction evidence="1">
        <text>S-ubiquitinyl-[E2 ubiquitin-conjugating enzyme]-L-cysteine + [acceptor protein]-L-lysine = [E2 ubiquitin-conjugating enzyme]-L-cysteine + N(6)-ubiquitinyl-[acceptor protein]-L-lysine.</text>
        <dbReference type="EC" id="2.3.2.27"/>
    </reaction>
</comment>
<feature type="region of interest" description="Disordered" evidence="15">
    <location>
        <begin position="1"/>
        <end position="20"/>
    </location>
</feature>
<dbReference type="CDD" id="cd16508">
    <property type="entry name" value="RING-HC_HAKAI-like"/>
    <property type="match status" value="1"/>
</dbReference>
<evidence type="ECO:0000256" key="3">
    <source>
        <dbReference type="ARBA" id="ARBA00004906"/>
    </source>
</evidence>
<keyword evidence="5" id="KW-0217">Developmental protein</keyword>
<organism evidence="17 18">
    <name type="scientific">Mizuhopecten yessoensis</name>
    <name type="common">Japanese scallop</name>
    <name type="synonym">Patinopecten yessoensis</name>
    <dbReference type="NCBI Taxonomy" id="6573"/>
    <lineage>
        <taxon>Eukaryota</taxon>
        <taxon>Metazoa</taxon>
        <taxon>Spiralia</taxon>
        <taxon>Lophotrochozoa</taxon>
        <taxon>Mollusca</taxon>
        <taxon>Bivalvia</taxon>
        <taxon>Autobranchia</taxon>
        <taxon>Pteriomorphia</taxon>
        <taxon>Pectinida</taxon>
        <taxon>Pectinoidea</taxon>
        <taxon>Pectinidae</taxon>
        <taxon>Mizuhopecten</taxon>
    </lineage>
</organism>
<keyword evidence="6" id="KW-0808">Transferase</keyword>
<feature type="compositionally biased region" description="Low complexity" evidence="15">
    <location>
        <begin position="226"/>
        <end position="239"/>
    </location>
</feature>
<gene>
    <name evidence="17" type="ORF">KP79_PYT11080</name>
</gene>
<dbReference type="InterPro" id="IPR040383">
    <property type="entry name" value="HAKAI/CBLL2"/>
</dbReference>
<dbReference type="PROSITE" id="PS50089">
    <property type="entry name" value="ZF_RING_2"/>
    <property type="match status" value="1"/>
</dbReference>
<dbReference type="PROSITE" id="PS00518">
    <property type="entry name" value="ZF_RING_1"/>
    <property type="match status" value="1"/>
</dbReference>
<dbReference type="PANTHER" id="PTHR13480:SF0">
    <property type="entry name" value="E3 UBIQUITIN-PROTEIN LIGASE HAKAI"/>
    <property type="match status" value="1"/>
</dbReference>
<feature type="region of interest" description="Disordered" evidence="15">
    <location>
        <begin position="202"/>
        <end position="273"/>
    </location>
</feature>
<evidence type="ECO:0000256" key="13">
    <source>
        <dbReference type="ARBA" id="ARBA00041081"/>
    </source>
</evidence>
<keyword evidence="9" id="KW-0833">Ubl conjugation pathway</keyword>
<protein>
    <recommendedName>
        <fullName evidence="13">E3 ubiquitin-protein ligase Hakai</fullName>
        <ecNumber evidence="4">2.3.2.27</ecNumber>
    </recommendedName>
</protein>
<dbReference type="InterPro" id="IPR017907">
    <property type="entry name" value="Znf_RING_CS"/>
</dbReference>
<evidence type="ECO:0000256" key="10">
    <source>
        <dbReference type="ARBA" id="ARBA00022833"/>
    </source>
</evidence>
<name>A0A210Q170_MIZYE</name>